<gene>
    <name evidence="1" type="ORF">DPMN_126892</name>
</gene>
<dbReference type="Gene3D" id="1.10.630.10">
    <property type="entry name" value="Cytochrome P450"/>
    <property type="match status" value="1"/>
</dbReference>
<accession>A0A9D4H0B0</accession>
<name>A0A9D4H0B0_DREPO</name>
<dbReference type="GO" id="GO:0004497">
    <property type="term" value="F:monooxygenase activity"/>
    <property type="evidence" value="ECO:0007669"/>
    <property type="project" value="InterPro"/>
</dbReference>
<dbReference type="AlphaFoldDB" id="A0A9D4H0B0"/>
<evidence type="ECO:0000313" key="2">
    <source>
        <dbReference type="Proteomes" id="UP000828390"/>
    </source>
</evidence>
<protein>
    <submittedName>
        <fullName evidence="1">Uncharacterized protein</fullName>
    </submittedName>
</protein>
<dbReference type="GO" id="GO:0020037">
    <property type="term" value="F:heme binding"/>
    <property type="evidence" value="ECO:0007669"/>
    <property type="project" value="InterPro"/>
</dbReference>
<evidence type="ECO:0000313" key="1">
    <source>
        <dbReference type="EMBL" id="KAH3825030.1"/>
    </source>
</evidence>
<reference evidence="1" key="1">
    <citation type="journal article" date="2019" name="bioRxiv">
        <title>The Genome of the Zebra Mussel, Dreissena polymorpha: A Resource for Invasive Species Research.</title>
        <authorList>
            <person name="McCartney M.A."/>
            <person name="Auch B."/>
            <person name="Kono T."/>
            <person name="Mallez S."/>
            <person name="Zhang Y."/>
            <person name="Obille A."/>
            <person name="Becker A."/>
            <person name="Abrahante J.E."/>
            <person name="Garbe J."/>
            <person name="Badalamenti J.P."/>
            <person name="Herman A."/>
            <person name="Mangelson H."/>
            <person name="Liachko I."/>
            <person name="Sullivan S."/>
            <person name="Sone E.D."/>
            <person name="Koren S."/>
            <person name="Silverstein K.A.T."/>
            <person name="Beckman K.B."/>
            <person name="Gohl D.M."/>
        </authorList>
    </citation>
    <scope>NUCLEOTIDE SEQUENCE</scope>
    <source>
        <strain evidence="1">Duluth1</strain>
        <tissue evidence="1">Whole animal</tissue>
    </source>
</reference>
<reference evidence="1" key="2">
    <citation type="submission" date="2020-11" db="EMBL/GenBank/DDBJ databases">
        <authorList>
            <person name="McCartney M.A."/>
            <person name="Auch B."/>
            <person name="Kono T."/>
            <person name="Mallez S."/>
            <person name="Becker A."/>
            <person name="Gohl D.M."/>
            <person name="Silverstein K.A.T."/>
            <person name="Koren S."/>
            <person name="Bechman K.B."/>
            <person name="Herman A."/>
            <person name="Abrahante J.E."/>
            <person name="Garbe J."/>
        </authorList>
    </citation>
    <scope>NUCLEOTIDE SEQUENCE</scope>
    <source>
        <strain evidence="1">Duluth1</strain>
        <tissue evidence="1">Whole animal</tissue>
    </source>
</reference>
<dbReference type="InterPro" id="IPR036396">
    <property type="entry name" value="Cyt_P450_sf"/>
</dbReference>
<dbReference type="Proteomes" id="UP000828390">
    <property type="component" value="Unassembled WGS sequence"/>
</dbReference>
<proteinExistence type="predicted"/>
<sequence>MVRAITEDTAFTMEDGSVHNLRAGDRVAMYPPAIHNDPEVFKNPEVSSILQESC</sequence>
<comment type="caution">
    <text evidence="1">The sequence shown here is derived from an EMBL/GenBank/DDBJ whole genome shotgun (WGS) entry which is preliminary data.</text>
</comment>
<organism evidence="1 2">
    <name type="scientific">Dreissena polymorpha</name>
    <name type="common">Zebra mussel</name>
    <name type="synonym">Mytilus polymorpha</name>
    <dbReference type="NCBI Taxonomy" id="45954"/>
    <lineage>
        <taxon>Eukaryota</taxon>
        <taxon>Metazoa</taxon>
        <taxon>Spiralia</taxon>
        <taxon>Lophotrochozoa</taxon>
        <taxon>Mollusca</taxon>
        <taxon>Bivalvia</taxon>
        <taxon>Autobranchia</taxon>
        <taxon>Heteroconchia</taxon>
        <taxon>Euheterodonta</taxon>
        <taxon>Imparidentia</taxon>
        <taxon>Neoheterodontei</taxon>
        <taxon>Myida</taxon>
        <taxon>Dreissenoidea</taxon>
        <taxon>Dreissenidae</taxon>
        <taxon>Dreissena</taxon>
    </lineage>
</organism>
<keyword evidence="2" id="KW-1185">Reference proteome</keyword>
<dbReference type="EMBL" id="JAIWYP010000005">
    <property type="protein sequence ID" value="KAH3825030.1"/>
    <property type="molecule type" value="Genomic_DNA"/>
</dbReference>
<dbReference type="GO" id="GO:0005506">
    <property type="term" value="F:iron ion binding"/>
    <property type="evidence" value="ECO:0007669"/>
    <property type="project" value="InterPro"/>
</dbReference>
<dbReference type="GO" id="GO:0016705">
    <property type="term" value="F:oxidoreductase activity, acting on paired donors, with incorporation or reduction of molecular oxygen"/>
    <property type="evidence" value="ECO:0007669"/>
    <property type="project" value="InterPro"/>
</dbReference>
<dbReference type="SUPFAM" id="SSF48264">
    <property type="entry name" value="Cytochrome P450"/>
    <property type="match status" value="1"/>
</dbReference>